<dbReference type="OMA" id="QRINIHP"/>
<dbReference type="CDD" id="cd08646">
    <property type="entry name" value="FMT_core_Met-tRNA-FMT_N"/>
    <property type="match status" value="1"/>
</dbReference>
<feature type="region of interest" description="Disordered" evidence="6">
    <location>
        <begin position="29"/>
        <end position="75"/>
    </location>
</feature>
<dbReference type="STRING" id="13706.A0A1X2HLU2"/>
<dbReference type="Pfam" id="PF00551">
    <property type="entry name" value="Formyl_trans_N"/>
    <property type="match status" value="1"/>
</dbReference>
<comment type="similarity">
    <text evidence="1">Belongs to the Fmt family.</text>
</comment>
<keyword evidence="4 9" id="KW-0808">Transferase</keyword>
<dbReference type="Gene3D" id="3.40.50.12230">
    <property type="match status" value="1"/>
</dbReference>
<feature type="domain" description="Formyl transferase N-terminal" evidence="7">
    <location>
        <begin position="84"/>
        <end position="248"/>
    </location>
</feature>
<accession>A0A1X2HLU2</accession>
<comment type="caution">
    <text evidence="9">The sequence shown here is derived from an EMBL/GenBank/DDBJ whole genome shotgun (WGS) entry which is preliminary data.</text>
</comment>
<proteinExistence type="inferred from homology"/>
<dbReference type="Pfam" id="PF02911">
    <property type="entry name" value="Formyl_trans_C"/>
    <property type="match status" value="1"/>
</dbReference>
<name>A0A1X2HLU2_SYNRA</name>
<evidence type="ECO:0000256" key="5">
    <source>
        <dbReference type="ARBA" id="ARBA00022917"/>
    </source>
</evidence>
<dbReference type="InterPro" id="IPR005793">
    <property type="entry name" value="Formyl_trans_C"/>
</dbReference>
<gene>
    <name evidence="9" type="ORF">BCR43DRAFT_485118</name>
</gene>
<evidence type="ECO:0000259" key="8">
    <source>
        <dbReference type="Pfam" id="PF02911"/>
    </source>
</evidence>
<dbReference type="FunCoup" id="A0A1X2HLU2">
    <property type="interactions" value="273"/>
</dbReference>
<dbReference type="Proteomes" id="UP000242180">
    <property type="component" value="Unassembled WGS sequence"/>
</dbReference>
<dbReference type="InterPro" id="IPR041711">
    <property type="entry name" value="Met-tRNA-FMT_N"/>
</dbReference>
<dbReference type="NCBIfam" id="TIGR00460">
    <property type="entry name" value="fmt"/>
    <property type="match status" value="1"/>
</dbReference>
<dbReference type="EMBL" id="MCGN01000002">
    <property type="protein sequence ID" value="ORZ00375.1"/>
    <property type="molecule type" value="Genomic_DNA"/>
</dbReference>
<dbReference type="GO" id="GO:0004479">
    <property type="term" value="F:methionyl-tRNA formyltransferase activity"/>
    <property type="evidence" value="ECO:0007669"/>
    <property type="project" value="UniProtKB-EC"/>
</dbReference>
<dbReference type="InterPro" id="IPR002376">
    <property type="entry name" value="Formyl_transf_N"/>
</dbReference>
<keyword evidence="5" id="KW-0648">Protein biosynthesis</keyword>
<evidence type="ECO:0000256" key="1">
    <source>
        <dbReference type="ARBA" id="ARBA00010699"/>
    </source>
</evidence>
<dbReference type="PANTHER" id="PTHR11138:SF5">
    <property type="entry name" value="METHIONYL-TRNA FORMYLTRANSFERASE, MITOCHONDRIAL"/>
    <property type="match status" value="1"/>
</dbReference>
<protein>
    <recommendedName>
        <fullName evidence="3">Methionyl-tRNA formyltransferase, mitochondrial</fullName>
        <ecNumber evidence="2">2.1.2.9</ecNumber>
    </recommendedName>
</protein>
<dbReference type="GO" id="GO:0005739">
    <property type="term" value="C:mitochondrion"/>
    <property type="evidence" value="ECO:0007669"/>
    <property type="project" value="TreeGrafter"/>
</dbReference>
<evidence type="ECO:0000256" key="2">
    <source>
        <dbReference type="ARBA" id="ARBA00012261"/>
    </source>
</evidence>
<organism evidence="9 10">
    <name type="scientific">Syncephalastrum racemosum</name>
    <name type="common">Filamentous fungus</name>
    <dbReference type="NCBI Taxonomy" id="13706"/>
    <lineage>
        <taxon>Eukaryota</taxon>
        <taxon>Fungi</taxon>
        <taxon>Fungi incertae sedis</taxon>
        <taxon>Mucoromycota</taxon>
        <taxon>Mucoromycotina</taxon>
        <taxon>Mucoromycetes</taxon>
        <taxon>Mucorales</taxon>
        <taxon>Syncephalastraceae</taxon>
        <taxon>Syncephalastrum</taxon>
    </lineage>
</organism>
<evidence type="ECO:0000256" key="6">
    <source>
        <dbReference type="SAM" id="MobiDB-lite"/>
    </source>
</evidence>
<evidence type="ECO:0000313" key="10">
    <source>
        <dbReference type="Proteomes" id="UP000242180"/>
    </source>
</evidence>
<dbReference type="InterPro" id="IPR005794">
    <property type="entry name" value="Fmt"/>
</dbReference>
<dbReference type="EC" id="2.1.2.9" evidence="2"/>
<dbReference type="AlphaFoldDB" id="A0A1X2HLU2"/>
<reference evidence="9 10" key="1">
    <citation type="submission" date="2016-07" db="EMBL/GenBank/DDBJ databases">
        <title>Pervasive Adenine N6-methylation of Active Genes in Fungi.</title>
        <authorList>
            <consortium name="DOE Joint Genome Institute"/>
            <person name="Mondo S.J."/>
            <person name="Dannebaum R.O."/>
            <person name="Kuo R.C."/>
            <person name="Labutti K."/>
            <person name="Haridas S."/>
            <person name="Kuo A."/>
            <person name="Salamov A."/>
            <person name="Ahrendt S.R."/>
            <person name="Lipzen A."/>
            <person name="Sullivan W."/>
            <person name="Andreopoulos W.B."/>
            <person name="Clum A."/>
            <person name="Lindquist E."/>
            <person name="Daum C."/>
            <person name="Ramamoorthy G.K."/>
            <person name="Gryganskyi A."/>
            <person name="Culley D."/>
            <person name="Magnuson J.K."/>
            <person name="James T.Y."/>
            <person name="O'Malley M.A."/>
            <person name="Stajich J.E."/>
            <person name="Spatafora J.W."/>
            <person name="Visel A."/>
            <person name="Grigoriev I.V."/>
        </authorList>
    </citation>
    <scope>NUCLEOTIDE SEQUENCE [LARGE SCALE GENOMIC DNA]</scope>
    <source>
        <strain evidence="9 10">NRRL 2496</strain>
    </source>
</reference>
<evidence type="ECO:0000256" key="4">
    <source>
        <dbReference type="ARBA" id="ARBA00022679"/>
    </source>
</evidence>
<sequence length="481" mass="54663">MFLQPVTHWPTRPCIAFTYVRFYSTKTLPPKAGSSHSSKNVSRIARSPSGGHSYQKPFDGNKFAERNEPNGVVNASKPPAEKFRILFFGTDEFAAKHLKSLVRAKSQKNSVVESIDLVCPPDRWTGRKKQILTPSPTRGLAELYNIPVHFTPAGAKNLKEWQMPEKEYDLGVVVSFGYFIPPPVIQSFKYGAINVHPSLLPRHRGAAPIQHTILAGDDETGVTVQELSDKAFDAGRILTQKTLPLDNTLAPRFRDLKDELAGIGSDLLLNTLSDFHAFKANAKEQDESHVTQAPKIEKSWSHVDFTDMTAWQIEQLHRAIGDQYPIRTTFTFSRIKRSKKIKQRFHEVQLLNIYMPESSPVYELDPPLEPGWFMYVETTAKKSRWGKDLHIVCADGNVIAVPHVKVADKDVVSARDFKNGYEIHNDVGWFGHVEEDEVTPGMSGVRITKRREEYAKSIRKRMGLRKKDFERLYRIKLNARE</sequence>
<dbReference type="InterPro" id="IPR036477">
    <property type="entry name" value="Formyl_transf_N_sf"/>
</dbReference>
<dbReference type="OrthoDB" id="10268103at2759"/>
<dbReference type="InParanoid" id="A0A1X2HLU2"/>
<dbReference type="PANTHER" id="PTHR11138">
    <property type="entry name" value="METHIONYL-TRNA FORMYLTRANSFERASE"/>
    <property type="match status" value="1"/>
</dbReference>
<evidence type="ECO:0000313" key="9">
    <source>
        <dbReference type="EMBL" id="ORZ00375.1"/>
    </source>
</evidence>
<dbReference type="SUPFAM" id="SSF53328">
    <property type="entry name" value="Formyltransferase"/>
    <property type="match status" value="1"/>
</dbReference>
<feature type="domain" description="Formyl transferase C-terminal" evidence="8">
    <location>
        <begin position="295"/>
        <end position="421"/>
    </location>
</feature>
<evidence type="ECO:0000256" key="3">
    <source>
        <dbReference type="ARBA" id="ARBA00014185"/>
    </source>
</evidence>
<evidence type="ECO:0000259" key="7">
    <source>
        <dbReference type="Pfam" id="PF00551"/>
    </source>
</evidence>
<keyword evidence="10" id="KW-1185">Reference proteome</keyword>